<dbReference type="InterPro" id="IPR026960">
    <property type="entry name" value="RVT-Znf"/>
</dbReference>
<dbReference type="Pfam" id="PF13966">
    <property type="entry name" value="zf-RVT"/>
    <property type="match status" value="1"/>
</dbReference>
<sequence>MEYLGRELNQLSVNDNFNFHPRCRKLNSVHICFADDLLMYCRADLISVKFLNEAFIIFSKALGLQANLEKSSLYITGVADHTKEELLKELGYAAVSWETICKPHATGGLNIMDLCLWNRTAILKQLRNIARSKECLWIPWVHTYFIRRQRIEIVQIPKSASWVVRKILAARNWILQGQVSHDLKFIVWLAIHKRLATVDKLVKFGIQIPRECAYCGLTDETFSHLYFDCQITKDLVIQDWETKVRWVCLMAKKKLGLAEIECSVFGMLVYIIWRELNRIRFQHGKVKDENVLREIVMHMHIKGQTRATWQCALQQLHVYP</sequence>
<keyword evidence="3" id="KW-1185">Reference proteome</keyword>
<evidence type="ECO:0000313" key="3">
    <source>
        <dbReference type="Proteomes" id="UP001311915"/>
    </source>
</evidence>
<dbReference type="PANTHER" id="PTHR33116">
    <property type="entry name" value="REVERSE TRANSCRIPTASE ZINC-BINDING DOMAIN-CONTAINING PROTEIN-RELATED-RELATED"/>
    <property type="match status" value="1"/>
</dbReference>
<feature type="domain" description="Reverse transcriptase zinc-binding" evidence="1">
    <location>
        <begin position="173"/>
        <end position="234"/>
    </location>
</feature>
<proteinExistence type="predicted"/>
<evidence type="ECO:0000259" key="1">
    <source>
        <dbReference type="Pfam" id="PF13966"/>
    </source>
</evidence>
<evidence type="ECO:0000313" key="2">
    <source>
        <dbReference type="EMBL" id="KAK4726701.1"/>
    </source>
</evidence>
<dbReference type="AlphaFoldDB" id="A0AAV9LLW9"/>
<organism evidence="2 3">
    <name type="scientific">Solanum pinnatisectum</name>
    <name type="common">tansyleaf nightshade</name>
    <dbReference type="NCBI Taxonomy" id="50273"/>
    <lineage>
        <taxon>Eukaryota</taxon>
        <taxon>Viridiplantae</taxon>
        <taxon>Streptophyta</taxon>
        <taxon>Embryophyta</taxon>
        <taxon>Tracheophyta</taxon>
        <taxon>Spermatophyta</taxon>
        <taxon>Magnoliopsida</taxon>
        <taxon>eudicotyledons</taxon>
        <taxon>Gunneridae</taxon>
        <taxon>Pentapetalae</taxon>
        <taxon>asterids</taxon>
        <taxon>lamiids</taxon>
        <taxon>Solanales</taxon>
        <taxon>Solanaceae</taxon>
        <taxon>Solanoideae</taxon>
        <taxon>Solaneae</taxon>
        <taxon>Solanum</taxon>
    </lineage>
</organism>
<dbReference type="Proteomes" id="UP001311915">
    <property type="component" value="Unassembled WGS sequence"/>
</dbReference>
<gene>
    <name evidence="2" type="ORF">R3W88_031618</name>
</gene>
<dbReference type="PANTHER" id="PTHR33116:SF66">
    <property type="entry name" value="REVERSE TRANSCRIPTASE ZINC-BINDING DOMAIN-CONTAINING PROTEIN"/>
    <property type="match status" value="1"/>
</dbReference>
<accession>A0AAV9LLW9</accession>
<protein>
    <recommendedName>
        <fullName evidence="1">Reverse transcriptase zinc-binding domain-containing protein</fullName>
    </recommendedName>
</protein>
<reference evidence="2 3" key="1">
    <citation type="submission" date="2023-10" db="EMBL/GenBank/DDBJ databases">
        <title>Genome-Wide Identification Analysis in wild type Solanum Pinnatisectum Reveals Some Genes Defensing Phytophthora Infestans.</title>
        <authorList>
            <person name="Sun C."/>
        </authorList>
    </citation>
    <scope>NUCLEOTIDE SEQUENCE [LARGE SCALE GENOMIC DNA]</scope>
    <source>
        <strain evidence="2">LQN</strain>
        <tissue evidence="2">Leaf</tissue>
    </source>
</reference>
<dbReference type="EMBL" id="JAWPEI010000005">
    <property type="protein sequence ID" value="KAK4726701.1"/>
    <property type="molecule type" value="Genomic_DNA"/>
</dbReference>
<comment type="caution">
    <text evidence="2">The sequence shown here is derived from an EMBL/GenBank/DDBJ whole genome shotgun (WGS) entry which is preliminary data.</text>
</comment>
<name>A0AAV9LLW9_9SOLN</name>